<protein>
    <submittedName>
        <fullName evidence="1">Helix-turn-helix domain-containing protein</fullName>
    </submittedName>
</protein>
<proteinExistence type="predicted"/>
<gene>
    <name evidence="1" type="ORF">CWM47_04545</name>
</gene>
<name>A0A2K8YU87_9BACT</name>
<dbReference type="KEGG" id="spir:CWM47_04545"/>
<evidence type="ECO:0000313" key="2">
    <source>
        <dbReference type="Proteomes" id="UP000232883"/>
    </source>
</evidence>
<dbReference type="AlphaFoldDB" id="A0A2K8YU87"/>
<dbReference type="Proteomes" id="UP000232883">
    <property type="component" value="Chromosome"/>
</dbReference>
<dbReference type="InterPro" id="IPR009057">
    <property type="entry name" value="Homeodomain-like_sf"/>
</dbReference>
<dbReference type="Gene3D" id="1.10.10.60">
    <property type="entry name" value="Homeodomain-like"/>
    <property type="match status" value="1"/>
</dbReference>
<sequence length="135" mass="15278">MSRKEKHIDLNESEQITLREGAKYHPKPEFREKCRALLLNQTGVTIKQIATHLDVNHNTVGTWINTWETAGIVGLNRKLGQGRNPILSVTNPRHIGHLDKAVDTHAQNVKAIQAELVKELNTPMSSDTVKRFLKK</sequence>
<dbReference type="Pfam" id="PF13384">
    <property type="entry name" value="HTH_23"/>
    <property type="match status" value="1"/>
</dbReference>
<organism evidence="1 2">
    <name type="scientific">Spirosoma pollinicola</name>
    <dbReference type="NCBI Taxonomy" id="2057025"/>
    <lineage>
        <taxon>Bacteria</taxon>
        <taxon>Pseudomonadati</taxon>
        <taxon>Bacteroidota</taxon>
        <taxon>Cytophagia</taxon>
        <taxon>Cytophagales</taxon>
        <taxon>Cytophagaceae</taxon>
        <taxon>Spirosoma</taxon>
    </lineage>
</organism>
<accession>A0A2K8YU87</accession>
<dbReference type="OrthoDB" id="960257at2"/>
<evidence type="ECO:0000313" key="1">
    <source>
        <dbReference type="EMBL" id="AUD01149.1"/>
    </source>
</evidence>
<dbReference type="EMBL" id="CP025096">
    <property type="protein sequence ID" value="AUD01149.1"/>
    <property type="molecule type" value="Genomic_DNA"/>
</dbReference>
<dbReference type="SUPFAM" id="SSF46689">
    <property type="entry name" value="Homeodomain-like"/>
    <property type="match status" value="1"/>
</dbReference>
<reference evidence="1 2" key="1">
    <citation type="submission" date="2017-11" db="EMBL/GenBank/DDBJ databases">
        <title>Taxonomic description and genome sequences of Spirosoma HA7 sp. nov., isolated from pollen microhabitat of Corylus avellana.</title>
        <authorList>
            <person name="Ambika Manirajan B."/>
            <person name="Suarez C."/>
            <person name="Ratering S."/>
            <person name="Geissler-Plaum R."/>
            <person name="Cardinale M."/>
            <person name="Sylvia S."/>
        </authorList>
    </citation>
    <scope>NUCLEOTIDE SEQUENCE [LARGE SCALE GENOMIC DNA]</scope>
    <source>
        <strain evidence="1 2">HA7</strain>
    </source>
</reference>
<keyword evidence="2" id="KW-1185">Reference proteome</keyword>
<dbReference type="RefSeq" id="WP_100986625.1">
    <property type="nucleotide sequence ID" value="NZ_CP025096.1"/>
</dbReference>